<keyword evidence="2" id="KW-0238">DNA-binding</keyword>
<dbReference type="InterPro" id="IPR051127">
    <property type="entry name" value="Fungal_SecMet_Regulators"/>
</dbReference>
<dbReference type="PANTHER" id="PTHR47424">
    <property type="entry name" value="REGULATORY PROTEIN GAL4"/>
    <property type="match status" value="1"/>
</dbReference>
<evidence type="ECO:0000256" key="2">
    <source>
        <dbReference type="ARBA" id="ARBA00023125"/>
    </source>
</evidence>
<feature type="region of interest" description="Disordered" evidence="5">
    <location>
        <begin position="1"/>
        <end position="22"/>
    </location>
</feature>
<evidence type="ECO:0000256" key="1">
    <source>
        <dbReference type="ARBA" id="ARBA00023015"/>
    </source>
</evidence>
<reference evidence="7 8" key="1">
    <citation type="submission" date="2024-07" db="EMBL/GenBank/DDBJ databases">
        <title>Section-level genome sequencing and comparative genomics of Aspergillus sections Usti and Cavernicolus.</title>
        <authorList>
            <consortium name="Lawrence Berkeley National Laboratory"/>
            <person name="Nybo J.L."/>
            <person name="Vesth T.C."/>
            <person name="Theobald S."/>
            <person name="Frisvad J.C."/>
            <person name="Larsen T.O."/>
            <person name="Kjaerboelling I."/>
            <person name="Rothschild-Mancinelli K."/>
            <person name="Lyhne E.K."/>
            <person name="Kogle M.E."/>
            <person name="Barry K."/>
            <person name="Clum A."/>
            <person name="Na H."/>
            <person name="Ledsgaard L."/>
            <person name="Lin J."/>
            <person name="Lipzen A."/>
            <person name="Kuo A."/>
            <person name="Riley R."/>
            <person name="Mondo S."/>
            <person name="Labutti K."/>
            <person name="Haridas S."/>
            <person name="Pangalinan J."/>
            <person name="Salamov A.A."/>
            <person name="Simmons B.A."/>
            <person name="Magnuson J.K."/>
            <person name="Chen J."/>
            <person name="Drula E."/>
            <person name="Henrissat B."/>
            <person name="Wiebenga A."/>
            <person name="Lubbers R.J."/>
            <person name="Gomes A.C."/>
            <person name="Makela M.R."/>
            <person name="Stajich J."/>
            <person name="Grigoriev I.V."/>
            <person name="Mortensen U.H."/>
            <person name="De Vries R.P."/>
            <person name="Baker S.E."/>
            <person name="Andersen M.R."/>
        </authorList>
    </citation>
    <scope>NUCLEOTIDE SEQUENCE [LARGE SCALE GENOMIC DNA]</scope>
    <source>
        <strain evidence="7 8">CBS 123904</strain>
    </source>
</reference>
<keyword evidence="4" id="KW-0539">Nucleus</keyword>
<feature type="compositionally biased region" description="Basic and acidic residues" evidence="5">
    <location>
        <begin position="46"/>
        <end position="56"/>
    </location>
</feature>
<gene>
    <name evidence="7" type="ORF">BJY01DRAFT_211965</name>
</gene>
<keyword evidence="1" id="KW-0805">Transcription regulation</keyword>
<evidence type="ECO:0000313" key="7">
    <source>
        <dbReference type="EMBL" id="KAL2848398.1"/>
    </source>
</evidence>
<sequence length="641" mass="71442">MERVQVLNLSDALPPQEGTHGAERCNAACTRVRPLAQKPLEITGEVSRKGAEHSEPVQRGGGFSPPFLQTPPGSEVGIPYNAPPVSEATGHSETDTDAQPDPDQIQVFYTTHGRFAGQVAAAIDKRAGLVPAHSHRVPLVDAPLFENLNLSTNVTAFQHSTDLPSRLYADQLVDIYWRHIDAIEPVLDHHRFMQNYERAYSKSPNSNNTDADIWVAMFNLVFALAVQRQEHIAREERNETGNGFFLRAWALLPAETMLWRPASIELAQCMFLINRYLHCTSDQHKTWITAGLAIRIAQSLCCHIGETPSSWSAADEVILKEKVWATCVSLDRCISWSLGKTSALMLVPIPTSSIQGRRPAGTMRTTLHSRLYEIGAQIQLAQIQTRTGLPARSRPPLAPLQQEEYCHVALHLDALLRQWETSLPTDWQLPKFTTPGDTPSCGERYVLHLRYLHHRIFLFRPMLARFYSMKPVSPTPSTVAPSLSSPLLREGATLCIEAAQQIASLVLETMTAPAESVGILPWWYRIYFLHIAGSNFLAAMFRPELFTASVARSWDSVLLALRAHENLSLYITNCIHTLEALAAKINGTALHNIHNNLPHEGSHLEQGRLAPELCFDDIFQDMNFDFDSFVFGAGDFESGSV</sequence>
<accession>A0ABR4KAW2</accession>
<dbReference type="Proteomes" id="UP001610446">
    <property type="component" value="Unassembled WGS sequence"/>
</dbReference>
<organism evidence="7 8">
    <name type="scientific">Aspergillus pseudoustus</name>
    <dbReference type="NCBI Taxonomy" id="1810923"/>
    <lineage>
        <taxon>Eukaryota</taxon>
        <taxon>Fungi</taxon>
        <taxon>Dikarya</taxon>
        <taxon>Ascomycota</taxon>
        <taxon>Pezizomycotina</taxon>
        <taxon>Eurotiomycetes</taxon>
        <taxon>Eurotiomycetidae</taxon>
        <taxon>Eurotiales</taxon>
        <taxon>Aspergillaceae</taxon>
        <taxon>Aspergillus</taxon>
        <taxon>Aspergillus subgen. Nidulantes</taxon>
    </lineage>
</organism>
<proteinExistence type="predicted"/>
<evidence type="ECO:0000259" key="6">
    <source>
        <dbReference type="SMART" id="SM00906"/>
    </source>
</evidence>
<feature type="domain" description="Xylanolytic transcriptional activator regulatory" evidence="6">
    <location>
        <begin position="286"/>
        <end position="365"/>
    </location>
</feature>
<comment type="caution">
    <text evidence="7">The sequence shown here is derived from an EMBL/GenBank/DDBJ whole genome shotgun (WGS) entry which is preliminary data.</text>
</comment>
<evidence type="ECO:0000256" key="3">
    <source>
        <dbReference type="ARBA" id="ARBA00023163"/>
    </source>
</evidence>
<dbReference type="EMBL" id="JBFXLU010000050">
    <property type="protein sequence ID" value="KAL2848398.1"/>
    <property type="molecule type" value="Genomic_DNA"/>
</dbReference>
<dbReference type="InterPro" id="IPR007219">
    <property type="entry name" value="XnlR_reg_dom"/>
</dbReference>
<dbReference type="CDD" id="cd12148">
    <property type="entry name" value="fungal_TF_MHR"/>
    <property type="match status" value="1"/>
</dbReference>
<evidence type="ECO:0000256" key="5">
    <source>
        <dbReference type="SAM" id="MobiDB-lite"/>
    </source>
</evidence>
<protein>
    <submittedName>
        <fullName evidence="7">Fungal-specific transcription factor domain-containing protein</fullName>
    </submittedName>
</protein>
<name>A0ABR4KAW2_9EURO</name>
<dbReference type="PANTHER" id="PTHR47424:SF3">
    <property type="entry name" value="REGULATORY PROTEIN GAL4"/>
    <property type="match status" value="1"/>
</dbReference>
<dbReference type="SMART" id="SM00906">
    <property type="entry name" value="Fungal_trans"/>
    <property type="match status" value="1"/>
</dbReference>
<evidence type="ECO:0000256" key="4">
    <source>
        <dbReference type="ARBA" id="ARBA00023242"/>
    </source>
</evidence>
<evidence type="ECO:0000313" key="8">
    <source>
        <dbReference type="Proteomes" id="UP001610446"/>
    </source>
</evidence>
<feature type="region of interest" description="Disordered" evidence="5">
    <location>
        <begin position="42"/>
        <end position="102"/>
    </location>
</feature>
<keyword evidence="3" id="KW-0804">Transcription</keyword>
<dbReference type="Pfam" id="PF04082">
    <property type="entry name" value="Fungal_trans"/>
    <property type="match status" value="1"/>
</dbReference>
<keyword evidence="8" id="KW-1185">Reference proteome</keyword>